<evidence type="ECO:0000259" key="1">
    <source>
        <dbReference type="Pfam" id="PF07085"/>
    </source>
</evidence>
<proteinExistence type="predicted"/>
<dbReference type="InterPro" id="IPR028979">
    <property type="entry name" value="Ser_kin/Pase_Hpr-like_N_sf"/>
</dbReference>
<dbReference type="AlphaFoldDB" id="A0A1G9D4Y1"/>
<reference evidence="2 3" key="1">
    <citation type="submission" date="2016-10" db="EMBL/GenBank/DDBJ databases">
        <authorList>
            <person name="de Groot N.N."/>
        </authorList>
    </citation>
    <scope>NUCLEOTIDE SEQUENCE [LARGE SCALE GENOMIC DNA]</scope>
    <source>
        <strain evidence="2 3">DSM 18346</strain>
    </source>
</reference>
<sequence length="118" mass="12928">MTLKEVKELLGAEILSGDEFLDKEVKTAFACDLMSDVLAFVDDKTLLLTGLVNSHTIRTAEMMDIAAVVFVRGKKPDEHTIQLAKENGIVIMSTQNIMYVSSGILYSKGLKGANIVHK</sequence>
<keyword evidence="3" id="KW-1185">Reference proteome</keyword>
<dbReference type="Pfam" id="PF07085">
    <property type="entry name" value="DRTGG"/>
    <property type="match status" value="1"/>
</dbReference>
<dbReference type="STRING" id="393762.SAMN05660472_01646"/>
<dbReference type="EMBL" id="FNFP01000002">
    <property type="protein sequence ID" value="SDK58982.1"/>
    <property type="molecule type" value="Genomic_DNA"/>
</dbReference>
<dbReference type="RefSeq" id="WP_090553226.1">
    <property type="nucleotide sequence ID" value="NZ_FNFP01000002.1"/>
</dbReference>
<accession>A0A1G9D4Y1</accession>
<dbReference type="Proteomes" id="UP000198718">
    <property type="component" value="Unassembled WGS sequence"/>
</dbReference>
<dbReference type="Gene3D" id="3.40.1390.20">
    <property type="entry name" value="HprK N-terminal domain-like"/>
    <property type="match status" value="1"/>
</dbReference>
<gene>
    <name evidence="2" type="ORF">SAMN05660472_01646</name>
</gene>
<evidence type="ECO:0000313" key="2">
    <source>
        <dbReference type="EMBL" id="SDK58982.1"/>
    </source>
</evidence>
<evidence type="ECO:0000313" key="3">
    <source>
        <dbReference type="Proteomes" id="UP000198718"/>
    </source>
</evidence>
<dbReference type="SUPFAM" id="SSF75138">
    <property type="entry name" value="HprK N-terminal domain-like"/>
    <property type="match status" value="1"/>
</dbReference>
<dbReference type="OrthoDB" id="9800390at2"/>
<feature type="domain" description="DRTGG" evidence="1">
    <location>
        <begin position="5"/>
        <end position="96"/>
    </location>
</feature>
<dbReference type="InterPro" id="IPR010766">
    <property type="entry name" value="DRTGG"/>
</dbReference>
<organism evidence="2 3">
    <name type="scientific">Natronincola ferrireducens</name>
    <dbReference type="NCBI Taxonomy" id="393762"/>
    <lineage>
        <taxon>Bacteria</taxon>
        <taxon>Bacillati</taxon>
        <taxon>Bacillota</taxon>
        <taxon>Clostridia</taxon>
        <taxon>Peptostreptococcales</taxon>
        <taxon>Natronincolaceae</taxon>
        <taxon>Natronincola</taxon>
    </lineage>
</organism>
<protein>
    <submittedName>
        <fullName evidence="2">DRTGG domain-containing protein</fullName>
    </submittedName>
</protein>
<name>A0A1G9D4Y1_9FIRM</name>